<dbReference type="GO" id="GO:0016747">
    <property type="term" value="F:acyltransferase activity, transferring groups other than amino-acyl groups"/>
    <property type="evidence" value="ECO:0007669"/>
    <property type="project" value="InterPro"/>
</dbReference>
<dbReference type="AlphaFoldDB" id="S0KAY1"/>
<evidence type="ECO:0000313" key="5">
    <source>
        <dbReference type="Proteomes" id="UP000014113"/>
    </source>
</evidence>
<dbReference type="PANTHER" id="PTHR43800:SF1">
    <property type="entry name" value="PEPTIDYL-LYSINE N-ACETYLTRANSFERASE YJAB"/>
    <property type="match status" value="1"/>
</dbReference>
<keyword evidence="5" id="KW-1185">Reference proteome</keyword>
<dbReference type="PROSITE" id="PS51186">
    <property type="entry name" value="GNAT"/>
    <property type="match status" value="1"/>
</dbReference>
<keyword evidence="1" id="KW-0808">Transferase</keyword>
<dbReference type="Pfam" id="PF00583">
    <property type="entry name" value="Acetyltransf_1"/>
    <property type="match status" value="1"/>
</dbReference>
<dbReference type="PATRIC" id="fig|1121865.3.peg.1211"/>
<organism evidence="4 5">
    <name type="scientific">Enterococcus columbae DSM 7374 = ATCC 51263</name>
    <dbReference type="NCBI Taxonomy" id="1121865"/>
    <lineage>
        <taxon>Bacteria</taxon>
        <taxon>Bacillati</taxon>
        <taxon>Bacillota</taxon>
        <taxon>Bacilli</taxon>
        <taxon>Lactobacillales</taxon>
        <taxon>Enterococcaceae</taxon>
        <taxon>Enterococcus</taxon>
    </lineage>
</organism>
<dbReference type="PANTHER" id="PTHR43800">
    <property type="entry name" value="PEPTIDYL-LYSINE N-ACETYLTRANSFERASE YJAB"/>
    <property type="match status" value="1"/>
</dbReference>
<dbReference type="CDD" id="cd04301">
    <property type="entry name" value="NAT_SF"/>
    <property type="match status" value="1"/>
</dbReference>
<dbReference type="EMBL" id="ASWJ01000008">
    <property type="protein sequence ID" value="EOW80681.1"/>
    <property type="molecule type" value="Genomic_DNA"/>
</dbReference>
<dbReference type="Gene3D" id="3.40.630.30">
    <property type="match status" value="1"/>
</dbReference>
<accession>S0KAY1</accession>
<evidence type="ECO:0000256" key="1">
    <source>
        <dbReference type="ARBA" id="ARBA00022679"/>
    </source>
</evidence>
<feature type="domain" description="N-acetyltransferase" evidence="3">
    <location>
        <begin position="5"/>
        <end position="145"/>
    </location>
</feature>
<dbReference type="OrthoDB" id="9788755at2"/>
<keyword evidence="2" id="KW-0012">Acyltransferase</keyword>
<dbReference type="InterPro" id="IPR000182">
    <property type="entry name" value="GNAT_dom"/>
</dbReference>
<dbReference type="STRING" id="1121865.OMW_01240"/>
<protein>
    <recommendedName>
        <fullName evidence="3">N-acetyltransferase domain-containing protein</fullName>
    </recommendedName>
</protein>
<evidence type="ECO:0000259" key="3">
    <source>
        <dbReference type="PROSITE" id="PS51186"/>
    </source>
</evidence>
<proteinExistence type="predicted"/>
<comment type="caution">
    <text evidence="4">The sequence shown here is derived from an EMBL/GenBank/DDBJ whole genome shotgun (WGS) entry which is preliminary data.</text>
</comment>
<sequence>MKSYFQIRAAKKVDWAKLADIYYWSRLKSGCFAPDETSKLLDFKRDTVDEEIYVCLFDEQIVGFLSYYRPDSFIHLLFVDPAFWQNGIGKALLSYAFAEFSRPLTLKCLAHNVKALGFYEHLGFVRGQRVKTSQTKDDYYVLYYDK</sequence>
<gene>
    <name evidence="4" type="ORF">I568_01859</name>
</gene>
<name>S0KAY1_9ENTE</name>
<evidence type="ECO:0000313" key="4">
    <source>
        <dbReference type="EMBL" id="EOW80681.1"/>
    </source>
</evidence>
<evidence type="ECO:0000256" key="2">
    <source>
        <dbReference type="ARBA" id="ARBA00023315"/>
    </source>
</evidence>
<reference evidence="4 5" key="1">
    <citation type="submission" date="2013-03" db="EMBL/GenBank/DDBJ databases">
        <title>The Genome Sequence of Enterococcus columbae ATCC_51263 (PacBio/Illumina hybrid assembly).</title>
        <authorList>
            <consortium name="The Broad Institute Genomics Platform"/>
            <consortium name="The Broad Institute Genome Sequencing Center for Infectious Disease"/>
            <person name="Earl A."/>
            <person name="Russ C."/>
            <person name="Gilmore M."/>
            <person name="Surin D."/>
            <person name="Walker B."/>
            <person name="Young S."/>
            <person name="Zeng Q."/>
            <person name="Gargeya S."/>
            <person name="Fitzgerald M."/>
            <person name="Haas B."/>
            <person name="Abouelleil A."/>
            <person name="Allen A.W."/>
            <person name="Alvarado L."/>
            <person name="Arachchi H.M."/>
            <person name="Berlin A.M."/>
            <person name="Chapman S.B."/>
            <person name="Gainer-Dewar J."/>
            <person name="Goldberg J."/>
            <person name="Griggs A."/>
            <person name="Gujja S."/>
            <person name="Hansen M."/>
            <person name="Howarth C."/>
            <person name="Imamovic A."/>
            <person name="Ireland A."/>
            <person name="Larimer J."/>
            <person name="McCowan C."/>
            <person name="Murphy C."/>
            <person name="Pearson M."/>
            <person name="Poon T.W."/>
            <person name="Priest M."/>
            <person name="Roberts A."/>
            <person name="Saif S."/>
            <person name="Shea T."/>
            <person name="Sisk P."/>
            <person name="Sykes S."/>
            <person name="Wortman J."/>
            <person name="Nusbaum C."/>
            <person name="Birren B."/>
        </authorList>
    </citation>
    <scope>NUCLEOTIDE SEQUENCE [LARGE SCALE GENOMIC DNA]</scope>
    <source>
        <strain evidence="4 5">ATCC 51263</strain>
    </source>
</reference>
<dbReference type="Proteomes" id="UP000014113">
    <property type="component" value="Unassembled WGS sequence"/>
</dbReference>
<dbReference type="RefSeq" id="WP_016183381.1">
    <property type="nucleotide sequence ID" value="NZ_JXKI01000025.1"/>
</dbReference>
<dbReference type="InterPro" id="IPR016181">
    <property type="entry name" value="Acyl_CoA_acyltransferase"/>
</dbReference>
<dbReference type="eggNOG" id="COG1247">
    <property type="taxonomic scope" value="Bacteria"/>
</dbReference>
<dbReference type="SUPFAM" id="SSF55729">
    <property type="entry name" value="Acyl-CoA N-acyltransferases (Nat)"/>
    <property type="match status" value="1"/>
</dbReference>